<dbReference type="Gramene" id="mRNA:HanXRQr2_Chr13g0616051">
    <property type="protein sequence ID" value="CDS:HanXRQr2_Chr13g0616051.1"/>
    <property type="gene ID" value="HanXRQr2_Chr13g0616051"/>
</dbReference>
<dbReference type="AlphaFoldDB" id="A0A9K3HCZ1"/>
<proteinExistence type="predicted"/>
<dbReference type="EMBL" id="MNCJ02000328">
    <property type="protein sequence ID" value="KAF5775795.1"/>
    <property type="molecule type" value="Genomic_DNA"/>
</dbReference>
<reference evidence="1" key="1">
    <citation type="journal article" date="2017" name="Nature">
        <title>The sunflower genome provides insights into oil metabolism, flowering and Asterid evolution.</title>
        <authorList>
            <person name="Badouin H."/>
            <person name="Gouzy J."/>
            <person name="Grassa C.J."/>
            <person name="Murat F."/>
            <person name="Staton S.E."/>
            <person name="Cottret L."/>
            <person name="Lelandais-Briere C."/>
            <person name="Owens G.L."/>
            <person name="Carrere S."/>
            <person name="Mayjonade B."/>
            <person name="Legrand L."/>
            <person name="Gill N."/>
            <person name="Kane N.C."/>
            <person name="Bowers J.E."/>
            <person name="Hubner S."/>
            <person name="Bellec A."/>
            <person name="Berard A."/>
            <person name="Berges H."/>
            <person name="Blanchet N."/>
            <person name="Boniface M.C."/>
            <person name="Brunel D."/>
            <person name="Catrice O."/>
            <person name="Chaidir N."/>
            <person name="Claudel C."/>
            <person name="Donnadieu C."/>
            <person name="Faraut T."/>
            <person name="Fievet G."/>
            <person name="Helmstetter N."/>
            <person name="King M."/>
            <person name="Knapp S.J."/>
            <person name="Lai Z."/>
            <person name="Le Paslier M.C."/>
            <person name="Lippi Y."/>
            <person name="Lorenzon L."/>
            <person name="Mandel J.R."/>
            <person name="Marage G."/>
            <person name="Marchand G."/>
            <person name="Marquand E."/>
            <person name="Bret-Mestries E."/>
            <person name="Morien E."/>
            <person name="Nambeesan S."/>
            <person name="Nguyen T."/>
            <person name="Pegot-Espagnet P."/>
            <person name="Pouilly N."/>
            <person name="Raftis F."/>
            <person name="Sallet E."/>
            <person name="Schiex T."/>
            <person name="Thomas J."/>
            <person name="Vandecasteele C."/>
            <person name="Vares D."/>
            <person name="Vear F."/>
            <person name="Vautrin S."/>
            <person name="Crespi M."/>
            <person name="Mangin B."/>
            <person name="Burke J.M."/>
            <person name="Salse J."/>
            <person name="Munos S."/>
            <person name="Vincourt P."/>
            <person name="Rieseberg L.H."/>
            <person name="Langlade N.B."/>
        </authorList>
    </citation>
    <scope>NUCLEOTIDE SEQUENCE</scope>
    <source>
        <tissue evidence="1">Leaves</tissue>
    </source>
</reference>
<sequence>MVDDFLLFFLLVYICKKMIRQLDKLIIDNFFILPLWYSYFNKESFDIKGEDQIQF</sequence>
<dbReference type="Proteomes" id="UP000215914">
    <property type="component" value="Unassembled WGS sequence"/>
</dbReference>
<organism evidence="1 2">
    <name type="scientific">Helianthus annuus</name>
    <name type="common">Common sunflower</name>
    <dbReference type="NCBI Taxonomy" id="4232"/>
    <lineage>
        <taxon>Eukaryota</taxon>
        <taxon>Viridiplantae</taxon>
        <taxon>Streptophyta</taxon>
        <taxon>Embryophyta</taxon>
        <taxon>Tracheophyta</taxon>
        <taxon>Spermatophyta</taxon>
        <taxon>Magnoliopsida</taxon>
        <taxon>eudicotyledons</taxon>
        <taxon>Gunneridae</taxon>
        <taxon>Pentapetalae</taxon>
        <taxon>asterids</taxon>
        <taxon>campanulids</taxon>
        <taxon>Asterales</taxon>
        <taxon>Asteraceae</taxon>
        <taxon>Asteroideae</taxon>
        <taxon>Heliantheae alliance</taxon>
        <taxon>Heliantheae</taxon>
        <taxon>Helianthus</taxon>
    </lineage>
</organism>
<accession>A0A9K3HCZ1</accession>
<gene>
    <name evidence="1" type="ORF">HanXRQr2_Chr13g0616051</name>
</gene>
<evidence type="ECO:0000313" key="2">
    <source>
        <dbReference type="Proteomes" id="UP000215914"/>
    </source>
</evidence>
<reference evidence="1" key="2">
    <citation type="submission" date="2020-06" db="EMBL/GenBank/DDBJ databases">
        <title>Helianthus annuus Genome sequencing and assembly Release 2.</title>
        <authorList>
            <person name="Gouzy J."/>
            <person name="Langlade N."/>
            <person name="Munos S."/>
        </authorList>
    </citation>
    <scope>NUCLEOTIDE SEQUENCE</scope>
    <source>
        <tissue evidence="1">Leaves</tissue>
    </source>
</reference>
<evidence type="ECO:0000313" key="1">
    <source>
        <dbReference type="EMBL" id="KAF5775795.1"/>
    </source>
</evidence>
<protein>
    <submittedName>
        <fullName evidence="1">Uncharacterized protein</fullName>
    </submittedName>
</protein>
<keyword evidence="2" id="KW-1185">Reference proteome</keyword>
<name>A0A9K3HCZ1_HELAN</name>
<comment type="caution">
    <text evidence="1">The sequence shown here is derived from an EMBL/GenBank/DDBJ whole genome shotgun (WGS) entry which is preliminary data.</text>
</comment>